<evidence type="ECO:0000313" key="1">
    <source>
        <dbReference type="EMBL" id="SER58966.1"/>
    </source>
</evidence>
<organism evidence="1 2">
    <name type="scientific">Tranquillimonas rosea</name>
    <dbReference type="NCBI Taxonomy" id="641238"/>
    <lineage>
        <taxon>Bacteria</taxon>
        <taxon>Pseudomonadati</taxon>
        <taxon>Pseudomonadota</taxon>
        <taxon>Alphaproteobacteria</taxon>
        <taxon>Rhodobacterales</taxon>
        <taxon>Roseobacteraceae</taxon>
        <taxon>Tranquillimonas</taxon>
    </lineage>
</organism>
<protein>
    <submittedName>
        <fullName evidence="1">Uncharacterized protein</fullName>
    </submittedName>
</protein>
<keyword evidence="2" id="KW-1185">Reference proteome</keyword>
<reference evidence="1 2" key="1">
    <citation type="submission" date="2016-10" db="EMBL/GenBank/DDBJ databases">
        <authorList>
            <person name="de Groot N.N."/>
        </authorList>
    </citation>
    <scope>NUCLEOTIDE SEQUENCE [LARGE SCALE GENOMIC DNA]</scope>
    <source>
        <strain evidence="1 2">DSM 23042</strain>
    </source>
</reference>
<dbReference type="Proteomes" id="UP000198885">
    <property type="component" value="Unassembled WGS sequence"/>
</dbReference>
<dbReference type="EMBL" id="FOGU01000001">
    <property type="protein sequence ID" value="SER58966.1"/>
    <property type="molecule type" value="Genomic_DNA"/>
</dbReference>
<sequence length="76" mass="8354">MSRLPGDSTRLDHDRLGAYPRSAVEALADLGLSDDEIARYFRVERSRIARLREGRPRIDCGAAALALRPTTPAHPG</sequence>
<dbReference type="OrthoDB" id="7877213at2"/>
<evidence type="ECO:0000313" key="2">
    <source>
        <dbReference type="Proteomes" id="UP000198885"/>
    </source>
</evidence>
<dbReference type="RefSeq" id="WP_092688059.1">
    <property type="nucleotide sequence ID" value="NZ_FOGU01000001.1"/>
</dbReference>
<name>A0A1H9QEJ5_9RHOB</name>
<dbReference type="AlphaFoldDB" id="A0A1H9QEJ5"/>
<proteinExistence type="predicted"/>
<gene>
    <name evidence="1" type="ORF">SAMN04490244_101601</name>
</gene>
<accession>A0A1H9QEJ5</accession>